<keyword evidence="2" id="KW-0119">Carbohydrate metabolism</keyword>
<dbReference type="InterPro" id="IPR006148">
    <property type="entry name" value="Glc/Gal-6P_isomerase"/>
</dbReference>
<evidence type="ECO:0000259" key="4">
    <source>
        <dbReference type="Pfam" id="PF01182"/>
    </source>
</evidence>
<name>A0ABV4UKI0_9MICC</name>
<dbReference type="NCBIfam" id="TIGR00502">
    <property type="entry name" value="nagB"/>
    <property type="match status" value="1"/>
</dbReference>
<dbReference type="InterPro" id="IPR018321">
    <property type="entry name" value="Glucosamine6P_isomerase_CS"/>
</dbReference>
<dbReference type="PANTHER" id="PTHR11280">
    <property type="entry name" value="GLUCOSAMINE-6-PHOSPHATE ISOMERASE"/>
    <property type="match status" value="1"/>
</dbReference>
<dbReference type="PROSITE" id="PS01161">
    <property type="entry name" value="GLC_GALNAC_ISOMERASE"/>
    <property type="match status" value="1"/>
</dbReference>
<proteinExistence type="predicted"/>
<dbReference type="InterPro" id="IPR037171">
    <property type="entry name" value="NagB/RpiA_transferase-like"/>
</dbReference>
<dbReference type="NCBIfam" id="NF001684">
    <property type="entry name" value="PRK00443.1-4"/>
    <property type="match status" value="1"/>
</dbReference>
<organism evidence="5 6">
    <name type="scientific">Arthrobacter halodurans</name>
    <dbReference type="NCBI Taxonomy" id="516699"/>
    <lineage>
        <taxon>Bacteria</taxon>
        <taxon>Bacillati</taxon>
        <taxon>Actinomycetota</taxon>
        <taxon>Actinomycetes</taxon>
        <taxon>Micrococcales</taxon>
        <taxon>Micrococcaceae</taxon>
        <taxon>Arthrobacter</taxon>
    </lineage>
</organism>
<dbReference type="Gene3D" id="3.40.50.1360">
    <property type="match status" value="1"/>
</dbReference>
<comment type="caution">
    <text evidence="5">The sequence shown here is derived from an EMBL/GenBank/DDBJ whole genome shotgun (WGS) entry which is preliminary data.</text>
</comment>
<dbReference type="EMBL" id="JBHDLJ010000002">
    <property type="protein sequence ID" value="MFB0833428.1"/>
    <property type="molecule type" value="Genomic_DNA"/>
</dbReference>
<dbReference type="InterPro" id="IPR004547">
    <property type="entry name" value="Glucosamine6P_isomerase"/>
</dbReference>
<evidence type="ECO:0000256" key="3">
    <source>
        <dbReference type="NCBIfam" id="TIGR00502"/>
    </source>
</evidence>
<dbReference type="CDD" id="cd01399">
    <property type="entry name" value="GlcN6P_deaminase"/>
    <property type="match status" value="1"/>
</dbReference>
<dbReference type="PANTHER" id="PTHR11280:SF5">
    <property type="entry name" value="GLUCOSAMINE-6-PHOSPHATE ISOMERASE"/>
    <property type="match status" value="1"/>
</dbReference>
<dbReference type="SUPFAM" id="SSF100950">
    <property type="entry name" value="NagB/RpiA/CoA transferase-like"/>
    <property type="match status" value="1"/>
</dbReference>
<accession>A0ABV4UKI0</accession>
<evidence type="ECO:0000313" key="5">
    <source>
        <dbReference type="EMBL" id="MFB0833428.1"/>
    </source>
</evidence>
<keyword evidence="6" id="KW-1185">Reference proteome</keyword>
<dbReference type="EC" id="3.5.99.6" evidence="3"/>
<protein>
    <recommendedName>
        <fullName evidence="3">Glucosamine-6-phosphate deaminase</fullName>
        <ecNumber evidence="3">3.5.99.6</ecNumber>
    </recommendedName>
</protein>
<keyword evidence="1 5" id="KW-0378">Hydrolase</keyword>
<sequence>MDVVILPTPADVGTFAAQLIGRRVAASPGTVLGVATGSSPLGIYRELARLRAREAISLDGLRCFALDEYVGLPPDHPGSYAAFVAREITGPLGLAPANVRVPDGSAGDIARACIDYEEDLAAAGGIGLQILGIGTNGHIGFNEPTSSLSSRTRVKALSEQTRKDNSRFFPSGDTVPTHCITQGLGTIMDAAEIVLVAQGERKAAAVAAAIEGPVASMCPASVLQFHRRVTVVLDEASAGRLALADYYRGVHAAKDNPIGALA</sequence>
<dbReference type="GO" id="GO:0004342">
    <property type="term" value="F:glucosamine-6-phosphate deaminase activity"/>
    <property type="evidence" value="ECO:0007669"/>
    <property type="project" value="UniProtKB-EC"/>
</dbReference>
<dbReference type="Pfam" id="PF01182">
    <property type="entry name" value="Glucosamine_iso"/>
    <property type="match status" value="1"/>
</dbReference>
<reference evidence="5 6" key="1">
    <citation type="submission" date="2024-09" db="EMBL/GenBank/DDBJ databases">
        <authorList>
            <person name="Salinas-Garcia M.A."/>
            <person name="Prieme A."/>
        </authorList>
    </citation>
    <scope>NUCLEOTIDE SEQUENCE [LARGE SCALE GENOMIC DNA]</scope>
    <source>
        <strain evidence="5 6">DSM 21081</strain>
    </source>
</reference>
<dbReference type="RefSeq" id="WP_373970599.1">
    <property type="nucleotide sequence ID" value="NZ_JBHDLJ010000002.1"/>
</dbReference>
<evidence type="ECO:0000256" key="2">
    <source>
        <dbReference type="ARBA" id="ARBA00023277"/>
    </source>
</evidence>
<feature type="domain" description="Glucosamine/galactosamine-6-phosphate isomerase" evidence="4">
    <location>
        <begin position="19"/>
        <end position="226"/>
    </location>
</feature>
<evidence type="ECO:0000313" key="6">
    <source>
        <dbReference type="Proteomes" id="UP001575652"/>
    </source>
</evidence>
<gene>
    <name evidence="5" type="primary">nagB</name>
    <name evidence="5" type="ORF">ACETWP_02405</name>
</gene>
<dbReference type="Proteomes" id="UP001575652">
    <property type="component" value="Unassembled WGS sequence"/>
</dbReference>
<evidence type="ECO:0000256" key="1">
    <source>
        <dbReference type="ARBA" id="ARBA00022801"/>
    </source>
</evidence>